<accession>A0AAV7VB60</accession>
<feature type="region of interest" description="Disordered" evidence="1">
    <location>
        <begin position="211"/>
        <end position="239"/>
    </location>
</feature>
<dbReference type="AlphaFoldDB" id="A0AAV7VB60"/>
<proteinExistence type="predicted"/>
<name>A0AAV7VB60_PLEWA</name>
<evidence type="ECO:0000313" key="3">
    <source>
        <dbReference type="Proteomes" id="UP001066276"/>
    </source>
</evidence>
<sequence>MVQRILLLPVRLVSTPEDFAHLGPGTSIALSVHCGLPAHLTPHPRVRGGLRRGGRPYYGSLGAGWATGDTPLRRLRPGQRVPARGLEFLPRLSLTARGSLLAASSPLRRVSGDPFFQAARTPRLPGRRHQVCARCSPGHQEPRSWVRVAPPHQSTGARAPRLSAGSSSFFTVPRIQGSRVRGQAAQYQPPRGGPAPKAILVFWPRRTNGPDPTAAHLNGTPVGWGNRRDSRRSTAKSSNRVYGPVPILIHCPDEGGLRNHDYIKLLHVHRNARQQRQRLGNGQVLMQAY</sequence>
<dbReference type="EMBL" id="JANPWB010000003">
    <property type="protein sequence ID" value="KAJ1198121.1"/>
    <property type="molecule type" value="Genomic_DNA"/>
</dbReference>
<keyword evidence="3" id="KW-1185">Reference proteome</keyword>
<evidence type="ECO:0000313" key="2">
    <source>
        <dbReference type="EMBL" id="KAJ1198121.1"/>
    </source>
</evidence>
<evidence type="ECO:0000256" key="1">
    <source>
        <dbReference type="SAM" id="MobiDB-lite"/>
    </source>
</evidence>
<protein>
    <submittedName>
        <fullName evidence="2">Uncharacterized protein</fullName>
    </submittedName>
</protein>
<gene>
    <name evidence="2" type="ORF">NDU88_001965</name>
</gene>
<reference evidence="2" key="1">
    <citation type="journal article" date="2022" name="bioRxiv">
        <title>Sequencing and chromosome-scale assembly of the giantPleurodeles waltlgenome.</title>
        <authorList>
            <person name="Brown T."/>
            <person name="Elewa A."/>
            <person name="Iarovenko S."/>
            <person name="Subramanian E."/>
            <person name="Araus A.J."/>
            <person name="Petzold A."/>
            <person name="Susuki M."/>
            <person name="Suzuki K.-i.T."/>
            <person name="Hayashi T."/>
            <person name="Toyoda A."/>
            <person name="Oliveira C."/>
            <person name="Osipova E."/>
            <person name="Leigh N.D."/>
            <person name="Simon A."/>
            <person name="Yun M.H."/>
        </authorList>
    </citation>
    <scope>NUCLEOTIDE SEQUENCE</scope>
    <source>
        <strain evidence="2">20211129_DDA</strain>
        <tissue evidence="2">Liver</tissue>
    </source>
</reference>
<comment type="caution">
    <text evidence="2">The sequence shown here is derived from an EMBL/GenBank/DDBJ whole genome shotgun (WGS) entry which is preliminary data.</text>
</comment>
<dbReference type="Proteomes" id="UP001066276">
    <property type="component" value="Chromosome 2_1"/>
</dbReference>
<organism evidence="2 3">
    <name type="scientific">Pleurodeles waltl</name>
    <name type="common">Iberian ribbed newt</name>
    <dbReference type="NCBI Taxonomy" id="8319"/>
    <lineage>
        <taxon>Eukaryota</taxon>
        <taxon>Metazoa</taxon>
        <taxon>Chordata</taxon>
        <taxon>Craniata</taxon>
        <taxon>Vertebrata</taxon>
        <taxon>Euteleostomi</taxon>
        <taxon>Amphibia</taxon>
        <taxon>Batrachia</taxon>
        <taxon>Caudata</taxon>
        <taxon>Salamandroidea</taxon>
        <taxon>Salamandridae</taxon>
        <taxon>Pleurodelinae</taxon>
        <taxon>Pleurodeles</taxon>
    </lineage>
</organism>